<evidence type="ECO:0000313" key="4">
    <source>
        <dbReference type="Proteomes" id="UP000028924"/>
    </source>
</evidence>
<dbReference type="KEGG" id="apro:F751_6545"/>
<organism evidence="3 4">
    <name type="scientific">Auxenochlorella protothecoides</name>
    <name type="common">Green microalga</name>
    <name type="synonym">Chlorella protothecoides</name>
    <dbReference type="NCBI Taxonomy" id="3075"/>
    <lineage>
        <taxon>Eukaryota</taxon>
        <taxon>Viridiplantae</taxon>
        <taxon>Chlorophyta</taxon>
        <taxon>core chlorophytes</taxon>
        <taxon>Trebouxiophyceae</taxon>
        <taxon>Chlorellales</taxon>
        <taxon>Chlorellaceae</taxon>
        <taxon>Auxenochlorella</taxon>
    </lineage>
</organism>
<sequence>MPVNDSHSRLTDWARSLHAASGPAERWAELAAAVPCLDPSHVLAAVTAGAERAVVLRLSPGAGADHPDLARFLDAFPPSRASCADVAWIGLEAAADAPAPATPRPGPGAGPQRPERQVEAAVSAWESLAARRPPTHADAAVLAVRFDLRRGKWMLFPSAGREADAAWRAVAAAAATGRLGDEVKISGVAPARADHVLCVYTRDYLDEGDVGRVRDALCALGLRLRRRRVLYKPDIHTHLQLYSRGQGSLRPSVYEAELPAARTAAWRREGRAAQADVPR</sequence>
<comment type="similarity">
    <text evidence="1">Belongs to the UPF0696 family.</text>
</comment>
<dbReference type="RefSeq" id="XP_011402075.1">
    <property type="nucleotide sequence ID" value="XM_011403773.1"/>
</dbReference>
<dbReference type="Gene3D" id="3.30.760.10">
    <property type="entry name" value="RNA Cap, Translation Initiation Factor Eif4e"/>
    <property type="match status" value="1"/>
</dbReference>
<dbReference type="AlphaFoldDB" id="A0A087STH2"/>
<dbReference type="InterPro" id="IPR015034">
    <property type="entry name" value="Bles03"/>
</dbReference>
<dbReference type="GeneID" id="23617936"/>
<dbReference type="SUPFAM" id="SSF55418">
    <property type="entry name" value="eIF4e-like"/>
    <property type="match status" value="1"/>
</dbReference>
<evidence type="ECO:0000256" key="1">
    <source>
        <dbReference type="ARBA" id="ARBA00010568"/>
    </source>
</evidence>
<name>A0A087STH2_AUXPR</name>
<evidence type="ECO:0000313" key="3">
    <source>
        <dbReference type="EMBL" id="KFM29026.1"/>
    </source>
</evidence>
<dbReference type="Pfam" id="PF08939">
    <property type="entry name" value="Bles03"/>
    <property type="match status" value="1"/>
</dbReference>
<evidence type="ECO:0000256" key="2">
    <source>
        <dbReference type="SAM" id="MobiDB-lite"/>
    </source>
</evidence>
<dbReference type="InterPro" id="IPR023398">
    <property type="entry name" value="TIF_eIF4e-like"/>
</dbReference>
<keyword evidence="4" id="KW-1185">Reference proteome</keyword>
<dbReference type="PANTHER" id="PTHR31977">
    <property type="entry name" value="UPF0696 PROTEIN C11ORF68"/>
    <property type="match status" value="1"/>
</dbReference>
<dbReference type="eggNOG" id="ENOG502QRQJ">
    <property type="taxonomic scope" value="Eukaryota"/>
</dbReference>
<reference evidence="3 4" key="1">
    <citation type="journal article" date="2014" name="BMC Genomics">
        <title>Oil accumulation mechanisms of the oleaginous microalga Chlorella protothecoides revealed through its genome, transcriptomes, and proteomes.</title>
        <authorList>
            <person name="Gao C."/>
            <person name="Wang Y."/>
            <person name="Shen Y."/>
            <person name="Yan D."/>
            <person name="He X."/>
            <person name="Dai J."/>
            <person name="Wu Q."/>
        </authorList>
    </citation>
    <scope>NUCLEOTIDE SEQUENCE [LARGE SCALE GENOMIC DNA]</scope>
    <source>
        <strain evidence="3 4">0710</strain>
    </source>
</reference>
<protein>
    <submittedName>
        <fullName evidence="3">UPF0696 protein C11orf68-like protein</fullName>
    </submittedName>
</protein>
<dbReference type="Proteomes" id="UP000028924">
    <property type="component" value="Unassembled WGS sequence"/>
</dbReference>
<dbReference type="PANTHER" id="PTHR31977:SF1">
    <property type="entry name" value="UPF0696 PROTEIN C11ORF68"/>
    <property type="match status" value="1"/>
</dbReference>
<dbReference type="EMBL" id="KL662185">
    <property type="protein sequence ID" value="KFM29026.1"/>
    <property type="molecule type" value="Genomic_DNA"/>
</dbReference>
<proteinExistence type="inferred from homology"/>
<feature type="region of interest" description="Disordered" evidence="2">
    <location>
        <begin position="97"/>
        <end position="116"/>
    </location>
</feature>
<dbReference type="OrthoDB" id="2122982at2759"/>
<accession>A0A087STH2</accession>
<gene>
    <name evidence="3" type="ORF">F751_6545</name>
</gene>